<name>A0A6G8AY24_9LACO</name>
<dbReference type="KEGG" id="wco:G7084_00065"/>
<evidence type="ECO:0000313" key="3">
    <source>
        <dbReference type="Proteomes" id="UP000500741"/>
    </source>
</evidence>
<feature type="region of interest" description="Disordered" evidence="1">
    <location>
        <begin position="194"/>
        <end position="217"/>
    </location>
</feature>
<sequence>MAQVGLKLVTLGLKDKNTGKALIGKDGLSESGLFPVTTRMLGAKTANITNIAAAGTAIYGNNAKVDQTQTKGEPSVALNFNDLPFEAKQKLLGRISDGKGGYLQEDRPQVAMLIESETLDHKYSIYYGFPNGELQEPSVNTQTDTNAEVRVDDALTLTSFGVEEWNNEAMKVYYSGAEDFDYDAMILDVFGVTTSTETPGGGTGSEGGQDKSTKSKK</sequence>
<gene>
    <name evidence="2" type="ORF">G7084_00065</name>
</gene>
<protein>
    <submittedName>
        <fullName evidence="2">Phage tail protein</fullName>
    </submittedName>
</protein>
<dbReference type="RefSeq" id="WP_166008901.1">
    <property type="nucleotide sequence ID" value="NZ_CP049888.1"/>
</dbReference>
<evidence type="ECO:0000256" key="1">
    <source>
        <dbReference type="SAM" id="MobiDB-lite"/>
    </source>
</evidence>
<dbReference type="InterPro" id="IPR006490">
    <property type="entry name" value="Maj_tail_phi13"/>
</dbReference>
<accession>A0A6G8AY24</accession>
<organism evidence="2 3">
    <name type="scientific">Weissella coleopterorum</name>
    <dbReference type="NCBI Taxonomy" id="2714949"/>
    <lineage>
        <taxon>Bacteria</taxon>
        <taxon>Bacillati</taxon>
        <taxon>Bacillota</taxon>
        <taxon>Bacilli</taxon>
        <taxon>Lactobacillales</taxon>
        <taxon>Lactobacillaceae</taxon>
        <taxon>Weissella</taxon>
    </lineage>
</organism>
<dbReference type="EMBL" id="CP049888">
    <property type="protein sequence ID" value="QIL49855.1"/>
    <property type="molecule type" value="Genomic_DNA"/>
</dbReference>
<dbReference type="InterPro" id="IPR006724">
    <property type="entry name" value="Phage_TTP"/>
</dbReference>
<dbReference type="Pfam" id="PF04630">
    <property type="entry name" value="Phage_TTP_1"/>
    <property type="match status" value="1"/>
</dbReference>
<feature type="compositionally biased region" description="Basic and acidic residues" evidence="1">
    <location>
        <begin position="208"/>
        <end position="217"/>
    </location>
</feature>
<evidence type="ECO:0000313" key="2">
    <source>
        <dbReference type="EMBL" id="QIL49855.1"/>
    </source>
</evidence>
<keyword evidence="3" id="KW-1185">Reference proteome</keyword>
<dbReference type="AlphaFoldDB" id="A0A6G8AY24"/>
<reference evidence="2 3" key="1">
    <citation type="submission" date="2020-03" db="EMBL/GenBank/DDBJ databases">
        <title>Weissella sp. nov., isolated from Cybister lewisianus.</title>
        <authorList>
            <person name="Hyun D.-W."/>
            <person name="Bae J.-W."/>
        </authorList>
    </citation>
    <scope>NUCLEOTIDE SEQUENCE [LARGE SCALE GENOMIC DNA]</scope>
    <source>
        <strain evidence="2 3">HDW19</strain>
    </source>
</reference>
<dbReference type="Proteomes" id="UP000500741">
    <property type="component" value="Chromosome"/>
</dbReference>
<dbReference type="NCBIfam" id="TIGR01603">
    <property type="entry name" value="maj_tail_phi13"/>
    <property type="match status" value="1"/>
</dbReference>
<proteinExistence type="predicted"/>